<feature type="transmembrane region" description="Helical" evidence="8">
    <location>
        <begin position="341"/>
        <end position="366"/>
    </location>
</feature>
<keyword evidence="3" id="KW-1003">Cell membrane</keyword>
<protein>
    <submittedName>
        <fullName evidence="9">Potassium uptake protein, TrkH family</fullName>
    </submittedName>
</protein>
<dbReference type="HOGENOM" id="CLU_026429_3_1_0"/>
<dbReference type="GO" id="GO:0030001">
    <property type="term" value="P:metal ion transport"/>
    <property type="evidence" value="ECO:0007669"/>
    <property type="project" value="UniProtKB-ARBA"/>
</dbReference>
<dbReference type="Pfam" id="PF02386">
    <property type="entry name" value="TrkH"/>
    <property type="match status" value="1"/>
</dbReference>
<feature type="transmembrane region" description="Helical" evidence="8">
    <location>
        <begin position="161"/>
        <end position="179"/>
    </location>
</feature>
<feature type="transmembrane region" description="Helical" evidence="8">
    <location>
        <begin position="468"/>
        <end position="486"/>
    </location>
</feature>
<evidence type="ECO:0000256" key="5">
    <source>
        <dbReference type="ARBA" id="ARBA00022989"/>
    </source>
</evidence>
<dbReference type="Proteomes" id="UP000030700">
    <property type="component" value="Unassembled WGS sequence"/>
</dbReference>
<keyword evidence="6" id="KW-0406">Ion transport</keyword>
<organism evidence="9">
    <name type="scientific">Candidatus Moduliflexus flocculans</name>
    <dbReference type="NCBI Taxonomy" id="1499966"/>
    <lineage>
        <taxon>Bacteria</taxon>
        <taxon>Candidatus Moduliflexota</taxon>
        <taxon>Candidatus Moduliflexia</taxon>
        <taxon>Candidatus Moduliflexales</taxon>
        <taxon>Candidatus Moduliflexaceae</taxon>
    </lineage>
</organism>
<dbReference type="STRING" id="1499966.U14_04672"/>
<evidence type="ECO:0000313" key="10">
    <source>
        <dbReference type="Proteomes" id="UP000030700"/>
    </source>
</evidence>
<feature type="transmembrane region" description="Helical" evidence="8">
    <location>
        <begin position="124"/>
        <end position="141"/>
    </location>
</feature>
<keyword evidence="2" id="KW-0813">Transport</keyword>
<feature type="transmembrane region" description="Helical" evidence="8">
    <location>
        <begin position="498"/>
        <end position="523"/>
    </location>
</feature>
<dbReference type="EMBL" id="DF820459">
    <property type="protein sequence ID" value="GAK53407.1"/>
    <property type="molecule type" value="Genomic_DNA"/>
</dbReference>
<evidence type="ECO:0000256" key="1">
    <source>
        <dbReference type="ARBA" id="ARBA00004651"/>
    </source>
</evidence>
<evidence type="ECO:0000256" key="3">
    <source>
        <dbReference type="ARBA" id="ARBA00022475"/>
    </source>
</evidence>
<feature type="transmembrane region" description="Helical" evidence="8">
    <location>
        <begin position="85"/>
        <end position="104"/>
    </location>
</feature>
<dbReference type="GO" id="GO:0008324">
    <property type="term" value="F:monoatomic cation transmembrane transporter activity"/>
    <property type="evidence" value="ECO:0007669"/>
    <property type="project" value="InterPro"/>
</dbReference>
<keyword evidence="7 8" id="KW-0472">Membrane</keyword>
<sequence length="621" mass="68587">MIITKRPRLHRNEQRQLLILRWLMGLNALAGVALSIIDYGFYVESPSAKDAIIIGFWVIGLFFIIGYALQLVVRHDRWDYLQHNLLKYVITGLVTLDVIAVYVLQIDVIVNVMTIQITLLKDLITTPQTLLFKSFILLNVLRWIVKASQFLAQYNTSPPKFMLFSFGGVILTGALLLMTPKAHTIDPGRNLTFLDALFTSTSAVCVTGLIVKDTANDFTRHGQVIILGLIQIGGLGLMTMTAFFSLFMGQKMSGREQVLLQDMLATDRLAKLGSVLKSVFLTTIIIEICGAVSFYFAWRDVFPEYATKRIVYYSIFHSISAFCNAGFSTFTFGLLDYVNNLHISLTICGLIILGGLGFGVLHNLGSHATARLRKQYHVEKVSVHSKVVLIMITVLIFVGMALILTVEWHGAAFQRLSWPHRVLAGFFQSVTCRTAGFNTVDIGVLGPPALLISIGLMFIGAGPGSTGGGMKVTTFAMLIVTVVAFARGRSRVEMFRRTIPAMVFYQTIVVTTMYLAIAIGVWFCLTISEARMLASEQIVPVYEPQAARPIGSLDLLFETVSALGTVGLTTGVTPKLSAIGKSLIILTMFLGRVGPFTLALAIGQRQRVERYRYPDERVLIG</sequence>
<feature type="transmembrane region" description="Helical" evidence="8">
    <location>
        <begin position="583"/>
        <end position="602"/>
    </location>
</feature>
<dbReference type="AlphaFoldDB" id="A0A0S6W4L9"/>
<accession>A0A0S6W4L9</accession>
<keyword evidence="4 8" id="KW-0812">Transmembrane</keyword>
<feature type="transmembrane region" description="Helical" evidence="8">
    <location>
        <begin position="387"/>
        <end position="406"/>
    </location>
</feature>
<comment type="subcellular location">
    <subcellularLocation>
        <location evidence="1">Cell membrane</location>
        <topology evidence="1">Multi-pass membrane protein</topology>
    </subcellularLocation>
</comment>
<feature type="transmembrane region" description="Helical" evidence="8">
    <location>
        <begin position="310"/>
        <end position="335"/>
    </location>
</feature>
<name>A0A0S6W4L9_9BACT</name>
<dbReference type="PANTHER" id="PTHR32024">
    <property type="entry name" value="TRK SYSTEM POTASSIUM UPTAKE PROTEIN TRKG-RELATED"/>
    <property type="match status" value="1"/>
</dbReference>
<dbReference type="GO" id="GO:0005886">
    <property type="term" value="C:plasma membrane"/>
    <property type="evidence" value="ECO:0007669"/>
    <property type="project" value="UniProtKB-SubCell"/>
</dbReference>
<keyword evidence="10" id="KW-1185">Reference proteome</keyword>
<evidence type="ECO:0000256" key="8">
    <source>
        <dbReference type="SAM" id="Phobius"/>
    </source>
</evidence>
<proteinExistence type="predicted"/>
<feature type="transmembrane region" description="Helical" evidence="8">
    <location>
        <begin position="279"/>
        <end position="298"/>
    </location>
</feature>
<gene>
    <name evidence="9" type="ORF">U14_04672</name>
</gene>
<feature type="transmembrane region" description="Helical" evidence="8">
    <location>
        <begin position="54"/>
        <end position="73"/>
    </location>
</feature>
<feature type="transmembrane region" description="Helical" evidence="8">
    <location>
        <begin position="224"/>
        <end position="247"/>
    </location>
</feature>
<feature type="transmembrane region" description="Helical" evidence="8">
    <location>
        <begin position="191"/>
        <end position="212"/>
    </location>
</feature>
<dbReference type="PANTHER" id="PTHR32024:SF1">
    <property type="entry name" value="KTR SYSTEM POTASSIUM UPTAKE PROTEIN B"/>
    <property type="match status" value="1"/>
</dbReference>
<evidence type="ECO:0000313" key="9">
    <source>
        <dbReference type="EMBL" id="GAK53407.1"/>
    </source>
</evidence>
<reference evidence="9" key="1">
    <citation type="journal article" date="2015" name="PeerJ">
        <title>First genomic representation of candidate bacterial phylum KSB3 points to enhanced environmental sensing as a trigger of wastewater bulking.</title>
        <authorList>
            <person name="Sekiguchi Y."/>
            <person name="Ohashi A."/>
            <person name="Parks D.H."/>
            <person name="Yamauchi T."/>
            <person name="Tyson G.W."/>
            <person name="Hugenholtz P."/>
        </authorList>
    </citation>
    <scope>NUCLEOTIDE SEQUENCE [LARGE SCALE GENOMIC DNA]</scope>
</reference>
<dbReference type="InterPro" id="IPR003445">
    <property type="entry name" value="Cat_transpt"/>
</dbReference>
<evidence type="ECO:0000256" key="6">
    <source>
        <dbReference type="ARBA" id="ARBA00023065"/>
    </source>
</evidence>
<keyword evidence="5 8" id="KW-1133">Transmembrane helix</keyword>
<evidence type="ECO:0000256" key="4">
    <source>
        <dbReference type="ARBA" id="ARBA00022692"/>
    </source>
</evidence>
<evidence type="ECO:0000256" key="2">
    <source>
        <dbReference type="ARBA" id="ARBA00022448"/>
    </source>
</evidence>
<feature type="transmembrane region" description="Helical" evidence="8">
    <location>
        <begin position="20"/>
        <end position="42"/>
    </location>
</feature>
<evidence type="ECO:0000256" key="7">
    <source>
        <dbReference type="ARBA" id="ARBA00023136"/>
    </source>
</evidence>